<dbReference type="EMBL" id="PIUM01000015">
    <property type="protein sequence ID" value="PKU23982.1"/>
    <property type="molecule type" value="Genomic_DNA"/>
</dbReference>
<feature type="transmembrane region" description="Helical" evidence="2">
    <location>
        <begin position="6"/>
        <end position="29"/>
    </location>
</feature>
<comment type="caution">
    <text evidence="4">The sequence shown here is derived from an EMBL/GenBank/DDBJ whole genome shotgun (WGS) entry which is preliminary data.</text>
</comment>
<keyword evidence="2" id="KW-1133">Transmembrane helix</keyword>
<evidence type="ECO:0000256" key="2">
    <source>
        <dbReference type="SAM" id="Phobius"/>
    </source>
</evidence>
<evidence type="ECO:0000313" key="4">
    <source>
        <dbReference type="EMBL" id="PKU23982.1"/>
    </source>
</evidence>
<keyword evidence="2" id="KW-0812">Transmembrane</keyword>
<accession>A0A2N3PUA2</accession>
<dbReference type="AlphaFoldDB" id="A0A2N3PUA2"/>
<evidence type="ECO:0000259" key="3">
    <source>
        <dbReference type="Pfam" id="PF02470"/>
    </source>
</evidence>
<organism evidence="4 5">
    <name type="scientific">Telmatospirillum siberiense</name>
    <dbReference type="NCBI Taxonomy" id="382514"/>
    <lineage>
        <taxon>Bacteria</taxon>
        <taxon>Pseudomonadati</taxon>
        <taxon>Pseudomonadota</taxon>
        <taxon>Alphaproteobacteria</taxon>
        <taxon>Rhodospirillales</taxon>
        <taxon>Rhodospirillaceae</taxon>
        <taxon>Telmatospirillum</taxon>
    </lineage>
</organism>
<dbReference type="OrthoDB" id="6193911at2"/>
<evidence type="ECO:0000313" key="5">
    <source>
        <dbReference type="Proteomes" id="UP000233293"/>
    </source>
</evidence>
<dbReference type="Pfam" id="PF02470">
    <property type="entry name" value="MlaD"/>
    <property type="match status" value="1"/>
</dbReference>
<name>A0A2N3PUA2_9PROT</name>
<dbReference type="PANTHER" id="PTHR33371:SF4">
    <property type="entry name" value="INTERMEMBRANE PHOSPHOLIPID TRANSPORT SYSTEM BINDING PROTEIN MLAD"/>
    <property type="match status" value="1"/>
</dbReference>
<proteinExistence type="predicted"/>
<feature type="domain" description="Mce/MlaD" evidence="3">
    <location>
        <begin position="36"/>
        <end position="114"/>
    </location>
</feature>
<keyword evidence="2" id="KW-0472">Membrane</keyword>
<dbReference type="InterPro" id="IPR003399">
    <property type="entry name" value="Mce/MlaD"/>
</dbReference>
<gene>
    <name evidence="4" type="ORF">CWS72_14055</name>
</gene>
<dbReference type="RefSeq" id="WP_101251243.1">
    <property type="nucleotide sequence ID" value="NZ_PIUM01000015.1"/>
</dbReference>
<dbReference type="Proteomes" id="UP000233293">
    <property type="component" value="Unassembled WGS sequence"/>
</dbReference>
<sequence length="324" mass="34561">MRDSRINYVLVGSFVLAMLVALVVSIALLSGRTGRTQAYYVVYDNVGGVKYGTKVLFEGFTIGQVEDITPQRDGGKVKFKLRLGVTDGWQVPEDSVARIAASGLLAAVAIDIKGGSSATLLQPGEQIRSQSGGNLFTAMADIASEVTNLSQTGLRPLIEALNRTVGAFGPILEQRAPQLFDNLVSLSADLAAKTPKISSNVEQMTSGMNKLFSPDNTRKMEDTIGNVDRTAANLAELTGALHSSKAKVDSLLATLDKAAADNSETVGQGLKDLRYSLQAVARNIDSVTYNLEGTARNMNEFSREIRQDPGLLLGGGRPRDEGPK</sequence>
<protein>
    <submittedName>
        <fullName evidence="4">MCE family protein</fullName>
    </submittedName>
</protein>
<evidence type="ECO:0000256" key="1">
    <source>
        <dbReference type="SAM" id="MobiDB-lite"/>
    </source>
</evidence>
<feature type="region of interest" description="Disordered" evidence="1">
    <location>
        <begin position="305"/>
        <end position="324"/>
    </location>
</feature>
<dbReference type="PANTHER" id="PTHR33371">
    <property type="entry name" value="INTERMEMBRANE PHOSPHOLIPID TRANSPORT SYSTEM BINDING PROTEIN MLAD-RELATED"/>
    <property type="match status" value="1"/>
</dbReference>
<dbReference type="InterPro" id="IPR052336">
    <property type="entry name" value="MlaD_Phospholipid_Transporter"/>
</dbReference>
<reference evidence="5" key="1">
    <citation type="submission" date="2017-12" db="EMBL/GenBank/DDBJ databases">
        <title>Draft genome sequence of Telmatospirillum siberiense 26-4b1T, an acidotolerant peatland alphaproteobacterium potentially involved in sulfur cycling.</title>
        <authorList>
            <person name="Hausmann B."/>
            <person name="Pjevac P."/>
            <person name="Schreck K."/>
            <person name="Herbold C.W."/>
            <person name="Daims H."/>
            <person name="Wagner M."/>
            <person name="Pester M."/>
            <person name="Loy A."/>
        </authorList>
    </citation>
    <scope>NUCLEOTIDE SEQUENCE [LARGE SCALE GENOMIC DNA]</scope>
    <source>
        <strain evidence="5">26-4b1</strain>
    </source>
</reference>
<keyword evidence="5" id="KW-1185">Reference proteome</keyword>